<evidence type="ECO:0000313" key="8">
    <source>
        <dbReference type="Proteomes" id="UP001150238"/>
    </source>
</evidence>
<dbReference type="InterPro" id="IPR042231">
    <property type="entry name" value="Cho/carn_acyl_trans_2"/>
</dbReference>
<evidence type="ECO:0000313" key="7">
    <source>
        <dbReference type="EMBL" id="KAJ4484670.1"/>
    </source>
</evidence>
<feature type="active site" description="Proton acceptor" evidence="4">
    <location>
        <position position="355"/>
    </location>
</feature>
<reference evidence="7" key="2">
    <citation type="journal article" date="2023" name="Proc. Natl. Acad. Sci. U.S.A.">
        <title>A global phylogenomic analysis of the shiitake genus Lentinula.</title>
        <authorList>
            <person name="Sierra-Patev S."/>
            <person name="Min B."/>
            <person name="Naranjo-Ortiz M."/>
            <person name="Looney B."/>
            <person name="Konkel Z."/>
            <person name="Slot J.C."/>
            <person name="Sakamoto Y."/>
            <person name="Steenwyk J.L."/>
            <person name="Rokas A."/>
            <person name="Carro J."/>
            <person name="Camarero S."/>
            <person name="Ferreira P."/>
            <person name="Molpeceres G."/>
            <person name="Ruiz-Duenas F.J."/>
            <person name="Serrano A."/>
            <person name="Henrissat B."/>
            <person name="Drula E."/>
            <person name="Hughes K.W."/>
            <person name="Mata J.L."/>
            <person name="Ishikawa N.K."/>
            <person name="Vargas-Isla R."/>
            <person name="Ushijima S."/>
            <person name="Smith C.A."/>
            <person name="Donoghue J."/>
            <person name="Ahrendt S."/>
            <person name="Andreopoulos W."/>
            <person name="He G."/>
            <person name="LaButti K."/>
            <person name="Lipzen A."/>
            <person name="Ng V."/>
            <person name="Riley R."/>
            <person name="Sandor L."/>
            <person name="Barry K."/>
            <person name="Martinez A.T."/>
            <person name="Xiao Y."/>
            <person name="Gibbons J.G."/>
            <person name="Terashima K."/>
            <person name="Grigoriev I.V."/>
            <person name="Hibbett D."/>
        </authorList>
    </citation>
    <scope>NUCLEOTIDE SEQUENCE</scope>
    <source>
        <strain evidence="7">Sp2 HRB7682 ss15</strain>
    </source>
</reference>
<dbReference type="InterPro" id="IPR023213">
    <property type="entry name" value="CAT-like_dom_sf"/>
</dbReference>
<reference evidence="7" key="1">
    <citation type="submission" date="2022-08" db="EMBL/GenBank/DDBJ databases">
        <authorList>
            <consortium name="DOE Joint Genome Institute"/>
            <person name="Min B."/>
            <person name="Riley R."/>
            <person name="Sierra-Patev S."/>
            <person name="Naranjo-Ortiz M."/>
            <person name="Looney B."/>
            <person name="Konkel Z."/>
            <person name="Slot J.C."/>
            <person name="Sakamoto Y."/>
            <person name="Steenwyk J.L."/>
            <person name="Rokas A."/>
            <person name="Carro J."/>
            <person name="Camarero S."/>
            <person name="Ferreira P."/>
            <person name="Molpeceres G."/>
            <person name="Ruiz-Duenas F.J."/>
            <person name="Serrano A."/>
            <person name="Henrissat B."/>
            <person name="Drula E."/>
            <person name="Hughes K.W."/>
            <person name="Mata J.L."/>
            <person name="Ishikawa N.K."/>
            <person name="Vargas-Isla R."/>
            <person name="Ushijima S."/>
            <person name="Smith C.A."/>
            <person name="Ahrendt S."/>
            <person name="Andreopoulos W."/>
            <person name="He G."/>
            <person name="Labutti K."/>
            <person name="Lipzen A."/>
            <person name="Ng V."/>
            <person name="Sandor L."/>
            <person name="Barry K."/>
            <person name="Martinez A.T."/>
            <person name="Xiao Y."/>
            <person name="Gibbons J.G."/>
            <person name="Terashima K."/>
            <person name="Hibbett D.S."/>
            <person name="Grigoriev I.V."/>
        </authorList>
    </citation>
    <scope>NUCLEOTIDE SEQUENCE</scope>
    <source>
        <strain evidence="7">Sp2 HRB7682 ss15</strain>
    </source>
</reference>
<comment type="caution">
    <text evidence="7">The sequence shown here is derived from an EMBL/GenBank/DDBJ whole genome shotgun (WGS) entry which is preliminary data.</text>
</comment>
<dbReference type="Pfam" id="PF00755">
    <property type="entry name" value="Carn_acyltransf"/>
    <property type="match status" value="1"/>
</dbReference>
<feature type="domain" description="Choline/carnitine acyltransferase" evidence="6">
    <location>
        <begin position="49"/>
        <end position="651"/>
    </location>
</feature>
<dbReference type="GO" id="GO:0005739">
    <property type="term" value="C:mitochondrion"/>
    <property type="evidence" value="ECO:0007669"/>
    <property type="project" value="TreeGrafter"/>
</dbReference>
<evidence type="ECO:0000256" key="3">
    <source>
        <dbReference type="ARBA" id="ARBA00023315"/>
    </source>
</evidence>
<evidence type="ECO:0000256" key="5">
    <source>
        <dbReference type="RuleBase" id="RU003801"/>
    </source>
</evidence>
<dbReference type="PROSITE" id="PS00440">
    <property type="entry name" value="ACYLTRANSF_C_2"/>
    <property type="match status" value="1"/>
</dbReference>
<keyword evidence="2 5" id="KW-0808">Transferase</keyword>
<proteinExistence type="inferred from homology"/>
<comment type="similarity">
    <text evidence="1 5">Belongs to the carnitine/choline acetyltransferase family.</text>
</comment>
<dbReference type="Proteomes" id="UP001150238">
    <property type="component" value="Unassembled WGS sequence"/>
</dbReference>
<dbReference type="SUPFAM" id="SSF52777">
    <property type="entry name" value="CoA-dependent acyltransferases"/>
    <property type="match status" value="2"/>
</dbReference>
<dbReference type="PANTHER" id="PTHR22589">
    <property type="entry name" value="CARNITINE O-ACYLTRANSFERASE"/>
    <property type="match status" value="1"/>
</dbReference>
<organism evidence="7 8">
    <name type="scientific">Lentinula lateritia</name>
    <dbReference type="NCBI Taxonomy" id="40482"/>
    <lineage>
        <taxon>Eukaryota</taxon>
        <taxon>Fungi</taxon>
        <taxon>Dikarya</taxon>
        <taxon>Basidiomycota</taxon>
        <taxon>Agaricomycotina</taxon>
        <taxon>Agaricomycetes</taxon>
        <taxon>Agaricomycetidae</taxon>
        <taxon>Agaricales</taxon>
        <taxon>Marasmiineae</taxon>
        <taxon>Omphalotaceae</taxon>
        <taxon>Lentinula</taxon>
    </lineage>
</organism>
<dbReference type="PANTHER" id="PTHR22589:SF29">
    <property type="entry name" value="MITOCHONDRIAL CARNITINE O-ACETYLTRANSFERASE-RELATED"/>
    <property type="match status" value="1"/>
</dbReference>
<sequence length="743" mass="83409">MCESPDFNRCSAFLIYTPATVCFYPMFSINDADIVPGKTFASQDKLPKLPVPPLEETCRRYLRALEGLQDPEEHSKTKEVVREFLENEGPEIQQKLMDWARTRDSYIEEFWYESYLSHSDPVVLALNPFFVLENDPTPNRGSQLPRAASLIIASLGFIHDLRAKILEPDHVRSTPLDMDQYTRLFGAARIPTDKGCRMETSSNSHHIVVLRRGQFYWFDVLDSENRPLLTEREMIRHLQAIVDDASTLSTKDVAQRAMGVLSTENRKIWSKLRATISCDRHNASCLEIVDRALFIVCLDDGLPMKDDLPQLCSNFLCGTYGLEEGIQVGTCTNRWYDKLQIIVCSDGAAGINFEHTGVDGHTVLRFAADIFTECLMLLARSINPAAPTLFHAQLSPHAKSYKPPRNAKTTVPEVDPIDTTPKKLEWDLTSELRVGIRFAETRISDLICQNDCQALEFKGYGKNFITSHGFSPDAFVQMALQAAYFGLYGRIECVYEPAMTKAFLHGRTEAIRSVQSESIEFTKIFYSEAPASAKVAALRKACERHVKLTKECSQGLGQDRHLYALYCLLQRERQTGGENPLPAIFSDPGWVVLNTSILSTSNCGNPALRLFGFGPVAAAGFGIGYIIKDDGLSICASSKHLQTRRFLDTLQGFLLDIQRTVNHLHRAANERPSPFVDHSGVLRDARTGRPINGRVLDDEEDDEIALPGYSFFGSGDVEKILGQRKRAEQPYSHIGKVIQMAEY</sequence>
<dbReference type="Gene3D" id="3.30.559.70">
    <property type="entry name" value="Choline/Carnitine o-acyltransferase, domain 2"/>
    <property type="match status" value="1"/>
</dbReference>
<dbReference type="Gene3D" id="3.30.559.10">
    <property type="entry name" value="Chloramphenicol acetyltransferase-like domain"/>
    <property type="match status" value="1"/>
</dbReference>
<dbReference type="EMBL" id="JANVFS010000011">
    <property type="protein sequence ID" value="KAJ4484670.1"/>
    <property type="molecule type" value="Genomic_DNA"/>
</dbReference>
<dbReference type="FunFam" id="3.30.559.10:FF:000019">
    <property type="entry name" value="Carnitine acetyl transferase"/>
    <property type="match status" value="1"/>
</dbReference>
<evidence type="ECO:0000259" key="6">
    <source>
        <dbReference type="Pfam" id="PF00755"/>
    </source>
</evidence>
<dbReference type="InterPro" id="IPR000542">
    <property type="entry name" value="Carn_acyl_trans"/>
</dbReference>
<keyword evidence="3 5" id="KW-0012">Acyltransferase</keyword>
<dbReference type="GO" id="GO:0009437">
    <property type="term" value="P:carnitine metabolic process"/>
    <property type="evidence" value="ECO:0007669"/>
    <property type="project" value="TreeGrafter"/>
</dbReference>
<protein>
    <submittedName>
        <fullName evidence="7">Acyltransferase ChoActase/COT/CPT</fullName>
    </submittedName>
</protein>
<gene>
    <name evidence="7" type="ORF">C8J55DRAFT_508701</name>
</gene>
<dbReference type="GO" id="GO:0004092">
    <property type="term" value="F:carnitine O-acetyltransferase activity"/>
    <property type="evidence" value="ECO:0007669"/>
    <property type="project" value="TreeGrafter"/>
</dbReference>
<dbReference type="InterPro" id="IPR039551">
    <property type="entry name" value="Cho/carn_acyl_trans"/>
</dbReference>
<evidence type="ECO:0000256" key="1">
    <source>
        <dbReference type="ARBA" id="ARBA00005232"/>
    </source>
</evidence>
<dbReference type="AlphaFoldDB" id="A0A9W9AJV2"/>
<dbReference type="FunFam" id="3.30.559.70:FF:000003">
    <property type="entry name" value="Carnitine acetyl transferase FacC"/>
    <property type="match status" value="1"/>
</dbReference>
<accession>A0A9W9AJV2</accession>
<name>A0A9W9AJV2_9AGAR</name>
<evidence type="ECO:0000256" key="2">
    <source>
        <dbReference type="ARBA" id="ARBA00022679"/>
    </source>
</evidence>
<evidence type="ECO:0000256" key="4">
    <source>
        <dbReference type="PIRSR" id="PIRSR600542-1"/>
    </source>
</evidence>